<reference evidence="9" key="2">
    <citation type="submission" date="2020-09" db="EMBL/GenBank/DDBJ databases">
        <authorList>
            <person name="Sun Q."/>
            <person name="Zhou Y."/>
        </authorList>
    </citation>
    <scope>NUCLEOTIDE SEQUENCE</scope>
    <source>
        <strain evidence="9">CGMCC 1.15533</strain>
    </source>
</reference>
<dbReference type="InterPro" id="IPR050226">
    <property type="entry name" value="NagZ_Beta-hexosaminidase"/>
</dbReference>
<keyword evidence="4" id="KW-0378">Hydrolase</keyword>
<keyword evidence="7" id="KW-1133">Transmembrane helix</keyword>
<gene>
    <name evidence="9" type="ORF">GCM10011510_09970</name>
</gene>
<comment type="caution">
    <text evidence="9">The sequence shown here is derived from an EMBL/GenBank/DDBJ whole genome shotgun (WGS) entry which is preliminary data.</text>
</comment>
<keyword evidence="7" id="KW-0472">Membrane</keyword>
<dbReference type="EC" id="3.2.1.52" evidence="3"/>
<dbReference type="Pfam" id="PF00933">
    <property type="entry name" value="Glyco_hydro_3"/>
    <property type="match status" value="1"/>
</dbReference>
<keyword evidence="10" id="KW-1185">Reference proteome</keyword>
<accession>A0A917A6X8</accession>
<organism evidence="9 10">
    <name type="scientific">Streptococcus himalayensis</name>
    <dbReference type="NCBI Taxonomy" id="1888195"/>
    <lineage>
        <taxon>Bacteria</taxon>
        <taxon>Bacillati</taxon>
        <taxon>Bacillota</taxon>
        <taxon>Bacilli</taxon>
        <taxon>Lactobacillales</taxon>
        <taxon>Streptococcaceae</taxon>
        <taxon>Streptococcus</taxon>
    </lineage>
</organism>
<dbReference type="InterPro" id="IPR036962">
    <property type="entry name" value="Glyco_hydro_3_N_sf"/>
</dbReference>
<feature type="domain" description="Glycoside hydrolase family 3 N-terminal" evidence="8">
    <location>
        <begin position="63"/>
        <end position="374"/>
    </location>
</feature>
<comment type="catalytic activity">
    <reaction evidence="1">
        <text>Hydrolysis of terminal non-reducing N-acetyl-D-hexosamine residues in N-acetyl-beta-D-hexosaminides.</text>
        <dbReference type="EC" id="3.2.1.52"/>
    </reaction>
</comment>
<evidence type="ECO:0000313" key="10">
    <source>
        <dbReference type="Proteomes" id="UP000660801"/>
    </source>
</evidence>
<dbReference type="EMBL" id="BMJN01000013">
    <property type="protein sequence ID" value="GGE30718.1"/>
    <property type="molecule type" value="Genomic_DNA"/>
</dbReference>
<evidence type="ECO:0000259" key="8">
    <source>
        <dbReference type="Pfam" id="PF00933"/>
    </source>
</evidence>
<keyword evidence="5" id="KW-0326">Glycosidase</keyword>
<dbReference type="PANTHER" id="PTHR30480">
    <property type="entry name" value="BETA-HEXOSAMINIDASE-RELATED"/>
    <property type="match status" value="1"/>
</dbReference>
<evidence type="ECO:0000256" key="6">
    <source>
        <dbReference type="SAM" id="Coils"/>
    </source>
</evidence>
<dbReference type="AlphaFoldDB" id="A0A917A6X8"/>
<evidence type="ECO:0000256" key="7">
    <source>
        <dbReference type="SAM" id="Phobius"/>
    </source>
</evidence>
<feature type="transmembrane region" description="Helical" evidence="7">
    <location>
        <begin position="7"/>
        <end position="26"/>
    </location>
</feature>
<reference evidence="9" key="1">
    <citation type="journal article" date="2014" name="Int. J. Syst. Evol. Microbiol.">
        <title>Complete genome sequence of Corynebacterium casei LMG S-19264T (=DSM 44701T), isolated from a smear-ripened cheese.</title>
        <authorList>
            <consortium name="US DOE Joint Genome Institute (JGI-PGF)"/>
            <person name="Walter F."/>
            <person name="Albersmeier A."/>
            <person name="Kalinowski J."/>
            <person name="Ruckert C."/>
        </authorList>
    </citation>
    <scope>NUCLEOTIDE SEQUENCE</scope>
    <source>
        <strain evidence="9">CGMCC 1.15533</strain>
    </source>
</reference>
<dbReference type="GO" id="GO:0005975">
    <property type="term" value="P:carbohydrate metabolic process"/>
    <property type="evidence" value="ECO:0007669"/>
    <property type="project" value="InterPro"/>
</dbReference>
<evidence type="ECO:0000313" key="9">
    <source>
        <dbReference type="EMBL" id="GGE30718.1"/>
    </source>
</evidence>
<dbReference type="PANTHER" id="PTHR30480:SF13">
    <property type="entry name" value="BETA-HEXOSAMINIDASE"/>
    <property type="match status" value="1"/>
</dbReference>
<proteinExistence type="inferred from homology"/>
<feature type="coiled-coil region" evidence="6">
    <location>
        <begin position="19"/>
        <end position="53"/>
    </location>
</feature>
<dbReference type="Proteomes" id="UP000660801">
    <property type="component" value="Unassembled WGS sequence"/>
</dbReference>
<keyword evidence="7" id="KW-0812">Transmembrane</keyword>
<evidence type="ECO:0000256" key="5">
    <source>
        <dbReference type="ARBA" id="ARBA00023295"/>
    </source>
</evidence>
<name>A0A917A6X8_9STRE</name>
<dbReference type="GO" id="GO:0009254">
    <property type="term" value="P:peptidoglycan turnover"/>
    <property type="evidence" value="ECO:0007669"/>
    <property type="project" value="TreeGrafter"/>
</dbReference>
<dbReference type="PROSITE" id="PS00775">
    <property type="entry name" value="GLYCOSYL_HYDROL_F3"/>
    <property type="match status" value="1"/>
</dbReference>
<dbReference type="GO" id="GO:0004563">
    <property type="term" value="F:beta-N-acetylhexosaminidase activity"/>
    <property type="evidence" value="ECO:0007669"/>
    <property type="project" value="UniProtKB-EC"/>
</dbReference>
<dbReference type="InterPro" id="IPR017853">
    <property type="entry name" value="GH"/>
</dbReference>
<dbReference type="RefSeq" id="WP_068990000.1">
    <property type="nucleotide sequence ID" value="NZ_BMJN01000013.1"/>
</dbReference>
<dbReference type="SUPFAM" id="SSF51445">
    <property type="entry name" value="(Trans)glycosidases"/>
    <property type="match status" value="1"/>
</dbReference>
<dbReference type="InterPro" id="IPR001764">
    <property type="entry name" value="Glyco_hydro_3_N"/>
</dbReference>
<evidence type="ECO:0000256" key="1">
    <source>
        <dbReference type="ARBA" id="ARBA00001231"/>
    </source>
</evidence>
<evidence type="ECO:0000256" key="4">
    <source>
        <dbReference type="ARBA" id="ARBA00022801"/>
    </source>
</evidence>
<evidence type="ECO:0000256" key="2">
    <source>
        <dbReference type="ARBA" id="ARBA00005336"/>
    </source>
</evidence>
<dbReference type="InterPro" id="IPR019800">
    <property type="entry name" value="Glyco_hydro_3_AS"/>
</dbReference>
<comment type="similarity">
    <text evidence="2">Belongs to the glycosyl hydrolase 3 family.</text>
</comment>
<dbReference type="OrthoDB" id="9805821at2"/>
<dbReference type="Gene3D" id="3.20.20.300">
    <property type="entry name" value="Glycoside hydrolase, family 3, N-terminal domain"/>
    <property type="match status" value="1"/>
</dbReference>
<evidence type="ECO:0000256" key="3">
    <source>
        <dbReference type="ARBA" id="ARBA00012663"/>
    </source>
</evidence>
<keyword evidence="6" id="KW-0175">Coiled coil</keyword>
<sequence>MRKPIKLIYMTLFLAVVVIGAATLMYTQLQAEKRSLQNEAKQHQVTKQSKESDIIATYLDKMTLEEKVGSLFFGRLPDEETAVKDLEKYHVGGFILFGRDFEGRELEDVKALTNRLQKHTPIPLIIGSDEEGGLVTRVSAILPEPFLSPMELYHSGKGLEAIKEDTISKAKLLKSIGIQTGLSPVADYATNSTSFIYDRTIGEDIDTTASYVKTVVEVMKRQKFGSTLKHFPGYGDNGDSHTDLIYDSRTVKELEKEAFLPFKAGIEAGADSVLVSHNILTEIDPVPASISPKINQLLRKDLHFDGVIMTDDLDMAGLADFISQEEAAYRVIEAGNDFILGSHYDTQIPYLLDKIEAGKLSEERINQSVRRILKWKYRLGLLSE</sequence>
<protein>
    <recommendedName>
        <fullName evidence="3">beta-N-acetylhexosaminidase</fullName>
        <ecNumber evidence="3">3.2.1.52</ecNumber>
    </recommendedName>
</protein>